<sequence>MAQRNGGAPTRRRPSALSVSALLVGALATVTACGADTKSGAPAPPGSADAPSSAASAPRHPTAPPGGGRDDKAAPASTDRAATKAPKAAEPSVATEAASAAPAARRICSKDRLKLSTGRADIGAGNVYVPLAFTNTGDASCTLTGFPGVSLLDGPGTAIGEPAKRRGPAGPTVVLKPGGSAYASLHTLNKGVSDKPCWRTASEIRVYPPDSYRSMKTSARSFQVCGGVFEVTAVEPGSRP</sequence>
<feature type="compositionally biased region" description="Low complexity" evidence="1">
    <location>
        <begin position="46"/>
        <end position="60"/>
    </location>
</feature>
<evidence type="ECO:0000259" key="3">
    <source>
        <dbReference type="Pfam" id="PF14016"/>
    </source>
</evidence>
<name>A0A1R1S839_9ACTN</name>
<dbReference type="AlphaFoldDB" id="A0A1R1S839"/>
<dbReference type="Proteomes" id="UP000186168">
    <property type="component" value="Unassembled WGS sequence"/>
</dbReference>
<evidence type="ECO:0000313" key="5">
    <source>
        <dbReference type="Proteomes" id="UP000186168"/>
    </source>
</evidence>
<dbReference type="Pfam" id="PF14016">
    <property type="entry name" value="DUF4232"/>
    <property type="match status" value="1"/>
</dbReference>
<dbReference type="EMBL" id="ASQP01000473">
    <property type="protein sequence ID" value="OMI34269.1"/>
    <property type="molecule type" value="Genomic_DNA"/>
</dbReference>
<feature type="signal peptide" evidence="2">
    <location>
        <begin position="1"/>
        <end position="34"/>
    </location>
</feature>
<keyword evidence="2" id="KW-0732">Signal</keyword>
<keyword evidence="5" id="KW-1185">Reference proteome</keyword>
<reference evidence="4 5" key="1">
    <citation type="submission" date="2013-05" db="EMBL/GenBank/DDBJ databases">
        <title>Genome sequence of Streptomyces sparsogenes DSM 40356.</title>
        <authorList>
            <person name="Coyne S."/>
            <person name="Seebeck F.P."/>
        </authorList>
    </citation>
    <scope>NUCLEOTIDE SEQUENCE [LARGE SCALE GENOMIC DNA]</scope>
    <source>
        <strain evidence="4 5">DSM 40356</strain>
    </source>
</reference>
<evidence type="ECO:0000256" key="2">
    <source>
        <dbReference type="SAM" id="SignalP"/>
    </source>
</evidence>
<dbReference type="RefSeq" id="WP_065966462.1">
    <property type="nucleotide sequence ID" value="NZ_ASQP01000473.1"/>
</dbReference>
<dbReference type="InterPro" id="IPR025326">
    <property type="entry name" value="DUF4232"/>
</dbReference>
<comment type="caution">
    <text evidence="4">The sequence shown here is derived from an EMBL/GenBank/DDBJ whole genome shotgun (WGS) entry which is preliminary data.</text>
</comment>
<accession>A0A1R1S839</accession>
<evidence type="ECO:0000256" key="1">
    <source>
        <dbReference type="SAM" id="MobiDB-lite"/>
    </source>
</evidence>
<organism evidence="4 5">
    <name type="scientific">Streptomyces sparsogenes DSM 40356</name>
    <dbReference type="NCBI Taxonomy" id="1331668"/>
    <lineage>
        <taxon>Bacteria</taxon>
        <taxon>Bacillati</taxon>
        <taxon>Actinomycetota</taxon>
        <taxon>Actinomycetes</taxon>
        <taxon>Kitasatosporales</taxon>
        <taxon>Streptomycetaceae</taxon>
        <taxon>Streptomyces</taxon>
    </lineage>
</organism>
<feature type="chain" id="PRO_5010214513" description="DUF4232 domain-containing protein" evidence="2">
    <location>
        <begin position="35"/>
        <end position="240"/>
    </location>
</feature>
<evidence type="ECO:0000313" key="4">
    <source>
        <dbReference type="EMBL" id="OMI34269.1"/>
    </source>
</evidence>
<proteinExistence type="predicted"/>
<dbReference type="GeneID" id="96746535"/>
<gene>
    <name evidence="4" type="ORF">SPAR_37238</name>
</gene>
<dbReference type="PROSITE" id="PS51257">
    <property type="entry name" value="PROKAR_LIPOPROTEIN"/>
    <property type="match status" value="1"/>
</dbReference>
<protein>
    <recommendedName>
        <fullName evidence="3">DUF4232 domain-containing protein</fullName>
    </recommendedName>
</protein>
<feature type="compositionally biased region" description="Low complexity" evidence="1">
    <location>
        <begin position="88"/>
        <end position="101"/>
    </location>
</feature>
<feature type="domain" description="DUF4232" evidence="3">
    <location>
        <begin position="108"/>
        <end position="234"/>
    </location>
</feature>
<dbReference type="STRING" id="67365.GCA_001704635_01585"/>
<feature type="region of interest" description="Disordered" evidence="1">
    <location>
        <begin position="35"/>
        <end position="101"/>
    </location>
</feature>